<feature type="compositionally biased region" description="Basic and acidic residues" evidence="1">
    <location>
        <begin position="315"/>
        <end position="327"/>
    </location>
</feature>
<dbReference type="InterPro" id="IPR045168">
    <property type="entry name" value="YTH_prot"/>
</dbReference>
<evidence type="ECO:0000313" key="3">
    <source>
        <dbReference type="EMBL" id="KAL1374544.1"/>
    </source>
</evidence>
<evidence type="ECO:0000256" key="1">
    <source>
        <dbReference type="SAM" id="MobiDB-lite"/>
    </source>
</evidence>
<dbReference type="EMBL" id="JBEHCU010013270">
    <property type="protein sequence ID" value="KAL1374544.1"/>
    <property type="molecule type" value="Genomic_DNA"/>
</dbReference>
<dbReference type="PANTHER" id="PTHR12357:SF3">
    <property type="entry name" value="YTH DOMAIN-CONTAINING PROTEIN 1"/>
    <property type="match status" value="1"/>
</dbReference>
<feature type="compositionally biased region" description="Low complexity" evidence="1">
    <location>
        <begin position="118"/>
        <end position="130"/>
    </location>
</feature>
<feature type="domain" description="YTH" evidence="2">
    <location>
        <begin position="163"/>
        <end position="300"/>
    </location>
</feature>
<organism evidence="3 4">
    <name type="scientific">Culex pipiens pipiens</name>
    <name type="common">Northern house mosquito</name>
    <dbReference type="NCBI Taxonomy" id="38569"/>
    <lineage>
        <taxon>Eukaryota</taxon>
        <taxon>Metazoa</taxon>
        <taxon>Ecdysozoa</taxon>
        <taxon>Arthropoda</taxon>
        <taxon>Hexapoda</taxon>
        <taxon>Insecta</taxon>
        <taxon>Pterygota</taxon>
        <taxon>Neoptera</taxon>
        <taxon>Endopterygota</taxon>
        <taxon>Diptera</taxon>
        <taxon>Nematocera</taxon>
        <taxon>Culicoidea</taxon>
        <taxon>Culicidae</taxon>
        <taxon>Culicinae</taxon>
        <taxon>Culicini</taxon>
        <taxon>Culex</taxon>
        <taxon>Culex</taxon>
    </lineage>
</organism>
<feature type="compositionally biased region" description="Polar residues" evidence="1">
    <location>
        <begin position="25"/>
        <end position="46"/>
    </location>
</feature>
<feature type="compositionally biased region" description="Basic and acidic residues" evidence="1">
    <location>
        <begin position="85"/>
        <end position="100"/>
    </location>
</feature>
<sequence>MADLDAVNLGLDETERDIAEELENSYDTRSEASGVSSDSTTTNPSISEVSSDSSDDDDDEDDEENTERRNSANKKQQQQKKKGKKKEEKGESKKDGEKDGGASTANNSTKKERKSRSRSPQSSAAAAGAATEKKSGRTKNSSAKNSVKSYDYITKINYLFRETRFFLIKSNNTENVTISKTKGVWSTLPPNEANLNQAFRESRNVILVFSVKESGKFAGFARMAAEARRDLPAVEWVLPPGMSAKALGGVIKIDWVCKKELPFTSTTHLYNPWNENKPVKIGRDGQEIEPKVAEELCRLFPEDTAVEMTPILKKSKEASKQMKEKAASKTFRRPPNFSRPTSSFRGGRGGPGGGGGGGGFGPIRGGRRKVFQGKGRPSMFPPYRKDNRRGHGPRMPPGMDRAAAAAGAAGFHGWERYSSTAAAEAYVADYMRTMQHQLPPMPYAPPPGFPGMPMPYEGLPPPPRYYEGLPMPEYPLPPGAIPGSVTGTTSVPPPRGGPYDKYDEFMWKPPPGPPGTTPLPTSAGAAGLPSMKGPPPPLPNYHVPPPSAPIWTGTTGTIAAAEATTTGTGDDSKIHRLRIEFLLTGSAATAEHTRIDFLLKFRQFFGSVSVLGGKLIILRERKKIQVLDSVYFGWGFARKKVND</sequence>
<keyword evidence="4" id="KW-1185">Reference proteome</keyword>
<feature type="region of interest" description="Disordered" evidence="1">
    <location>
        <begin position="1"/>
        <end position="144"/>
    </location>
</feature>
<comment type="caution">
    <text evidence="3">The sequence shown here is derived from an EMBL/GenBank/DDBJ whole genome shotgun (WGS) entry which is preliminary data.</text>
</comment>
<name>A0ABD1CEV5_CULPP</name>
<protein>
    <recommendedName>
        <fullName evidence="2">YTH domain-containing protein</fullName>
    </recommendedName>
</protein>
<gene>
    <name evidence="3" type="ORF">pipiens_004883</name>
</gene>
<dbReference type="AlphaFoldDB" id="A0ABD1CEV5"/>
<feature type="region of interest" description="Disordered" evidence="1">
    <location>
        <begin position="315"/>
        <end position="393"/>
    </location>
</feature>
<proteinExistence type="predicted"/>
<accession>A0ABD1CEV5</accession>
<feature type="compositionally biased region" description="Gly residues" evidence="1">
    <location>
        <begin position="346"/>
        <end position="364"/>
    </location>
</feature>
<dbReference type="Gene3D" id="3.10.590.10">
    <property type="entry name" value="ph1033 like domains"/>
    <property type="match status" value="1"/>
</dbReference>
<evidence type="ECO:0000259" key="2">
    <source>
        <dbReference type="PROSITE" id="PS50882"/>
    </source>
</evidence>
<dbReference type="Pfam" id="PF04146">
    <property type="entry name" value="YTH"/>
    <property type="match status" value="1"/>
</dbReference>
<dbReference type="PROSITE" id="PS50882">
    <property type="entry name" value="YTH"/>
    <property type="match status" value="1"/>
</dbReference>
<dbReference type="CDD" id="cd21134">
    <property type="entry name" value="YTH"/>
    <property type="match status" value="1"/>
</dbReference>
<dbReference type="PANTHER" id="PTHR12357">
    <property type="entry name" value="YTH YT521-B HOMOLOGY DOMAIN-CONTAINING"/>
    <property type="match status" value="1"/>
</dbReference>
<evidence type="ECO:0000313" key="4">
    <source>
        <dbReference type="Proteomes" id="UP001562425"/>
    </source>
</evidence>
<dbReference type="InterPro" id="IPR007275">
    <property type="entry name" value="YTH_domain"/>
</dbReference>
<feature type="compositionally biased region" description="Acidic residues" evidence="1">
    <location>
        <begin position="12"/>
        <end position="24"/>
    </location>
</feature>
<feature type="compositionally biased region" description="Acidic residues" evidence="1">
    <location>
        <begin position="53"/>
        <end position="65"/>
    </location>
</feature>
<dbReference type="Proteomes" id="UP001562425">
    <property type="component" value="Unassembled WGS sequence"/>
</dbReference>
<reference evidence="3 4" key="1">
    <citation type="submission" date="2024-05" db="EMBL/GenBank/DDBJ databases">
        <title>Culex pipiens pipiens assembly and annotation.</title>
        <authorList>
            <person name="Alout H."/>
            <person name="Durand T."/>
        </authorList>
    </citation>
    <scope>NUCLEOTIDE SEQUENCE [LARGE SCALE GENOMIC DNA]</scope>
    <source>
        <strain evidence="3">HA-2024</strain>
        <tissue evidence="3">Whole body</tissue>
    </source>
</reference>